<gene>
    <name evidence="1" type="ORF">RRG08_037622</name>
</gene>
<evidence type="ECO:0000313" key="2">
    <source>
        <dbReference type="Proteomes" id="UP001283361"/>
    </source>
</evidence>
<accession>A0AAE1CZ48</accession>
<protein>
    <submittedName>
        <fullName evidence="1">Uncharacterized protein</fullName>
    </submittedName>
</protein>
<reference evidence="1" key="1">
    <citation type="journal article" date="2023" name="G3 (Bethesda)">
        <title>A reference genome for the long-term kleptoplast-retaining sea slug Elysia crispata morphotype clarki.</title>
        <authorList>
            <person name="Eastman K.E."/>
            <person name="Pendleton A.L."/>
            <person name="Shaikh M.A."/>
            <person name="Suttiyut T."/>
            <person name="Ogas R."/>
            <person name="Tomko P."/>
            <person name="Gavelis G."/>
            <person name="Widhalm J.R."/>
            <person name="Wisecaver J.H."/>
        </authorList>
    </citation>
    <scope>NUCLEOTIDE SEQUENCE</scope>
    <source>
        <strain evidence="1">ECLA1</strain>
    </source>
</reference>
<proteinExistence type="predicted"/>
<dbReference type="EMBL" id="JAWDGP010006239">
    <property type="protein sequence ID" value="KAK3745006.1"/>
    <property type="molecule type" value="Genomic_DNA"/>
</dbReference>
<organism evidence="1 2">
    <name type="scientific">Elysia crispata</name>
    <name type="common">lettuce slug</name>
    <dbReference type="NCBI Taxonomy" id="231223"/>
    <lineage>
        <taxon>Eukaryota</taxon>
        <taxon>Metazoa</taxon>
        <taxon>Spiralia</taxon>
        <taxon>Lophotrochozoa</taxon>
        <taxon>Mollusca</taxon>
        <taxon>Gastropoda</taxon>
        <taxon>Heterobranchia</taxon>
        <taxon>Euthyneura</taxon>
        <taxon>Panpulmonata</taxon>
        <taxon>Sacoglossa</taxon>
        <taxon>Placobranchoidea</taxon>
        <taxon>Plakobranchidae</taxon>
        <taxon>Elysia</taxon>
    </lineage>
</organism>
<dbReference type="AlphaFoldDB" id="A0AAE1CZ48"/>
<keyword evidence="2" id="KW-1185">Reference proteome</keyword>
<comment type="caution">
    <text evidence="1">The sequence shown here is derived from an EMBL/GenBank/DDBJ whole genome shotgun (WGS) entry which is preliminary data.</text>
</comment>
<sequence length="104" mass="11720">MIKGENKFKRKYIEIHCYSRRSLSTAGAVRDSHSATSGQAWTHKILSIDASQLLEALNPLEKTAADTMQGFTKMIVSNSYRKDQEICDELSDSALPWLLSVWIS</sequence>
<name>A0AAE1CZ48_9GAST</name>
<evidence type="ECO:0000313" key="1">
    <source>
        <dbReference type="EMBL" id="KAK3745006.1"/>
    </source>
</evidence>
<dbReference type="Proteomes" id="UP001283361">
    <property type="component" value="Unassembled WGS sequence"/>
</dbReference>